<dbReference type="Gene3D" id="3.40.50.1820">
    <property type="entry name" value="alpha/beta hydrolase"/>
    <property type="match status" value="1"/>
</dbReference>
<accession>A0ABS2UJT7</accession>
<name>A0ABS2UJT7_9ACTN</name>
<evidence type="ECO:0008006" key="4">
    <source>
        <dbReference type="Google" id="ProtNLM"/>
    </source>
</evidence>
<dbReference type="Proteomes" id="UP000664109">
    <property type="component" value="Unassembled WGS sequence"/>
</dbReference>
<organism evidence="2 3">
    <name type="scientific">Streptomyces zhihengii</name>
    <dbReference type="NCBI Taxonomy" id="1818004"/>
    <lineage>
        <taxon>Bacteria</taxon>
        <taxon>Bacillati</taxon>
        <taxon>Actinomycetota</taxon>
        <taxon>Actinomycetes</taxon>
        <taxon>Kitasatosporales</taxon>
        <taxon>Streptomycetaceae</taxon>
        <taxon>Streptomyces</taxon>
    </lineage>
</organism>
<evidence type="ECO:0000313" key="2">
    <source>
        <dbReference type="EMBL" id="MBM9617603.1"/>
    </source>
</evidence>
<evidence type="ECO:0000256" key="1">
    <source>
        <dbReference type="SAM" id="MobiDB-lite"/>
    </source>
</evidence>
<reference evidence="2 3" key="1">
    <citation type="journal article" date="2016" name="Arch. Microbiol.">
        <title>Streptomyces zhihengii sp. nov., isolated from rhizospheric soil of Psammosilene tunicoides.</title>
        <authorList>
            <person name="Huang M.J."/>
            <person name="Fei J.J."/>
            <person name="Salam N."/>
            <person name="Kim C.J."/>
            <person name="Hozzein W.N."/>
            <person name="Xiao M."/>
            <person name="Huang H.Q."/>
            <person name="Li W.J."/>
        </authorList>
    </citation>
    <scope>NUCLEOTIDE SEQUENCE [LARGE SCALE GENOMIC DNA]</scope>
    <source>
        <strain evidence="2 3">YIM T102</strain>
    </source>
</reference>
<evidence type="ECO:0000313" key="3">
    <source>
        <dbReference type="Proteomes" id="UP000664109"/>
    </source>
</evidence>
<dbReference type="InterPro" id="IPR029058">
    <property type="entry name" value="AB_hydrolase_fold"/>
</dbReference>
<proteinExistence type="predicted"/>
<dbReference type="EMBL" id="JAFEJA010000001">
    <property type="protein sequence ID" value="MBM9617603.1"/>
    <property type="molecule type" value="Genomic_DNA"/>
</dbReference>
<dbReference type="RefSeq" id="WP_205371962.1">
    <property type="nucleotide sequence ID" value="NZ_JAFEJA010000001.1"/>
</dbReference>
<keyword evidence="3" id="KW-1185">Reference proteome</keyword>
<feature type="region of interest" description="Disordered" evidence="1">
    <location>
        <begin position="1"/>
        <end position="28"/>
    </location>
</feature>
<protein>
    <recommendedName>
        <fullName evidence="4">DUF676 domain-containing protein</fullName>
    </recommendedName>
</protein>
<comment type="caution">
    <text evidence="2">The sequence shown here is derived from an EMBL/GenBank/DDBJ whole genome shotgun (WGS) entry which is preliminary data.</text>
</comment>
<dbReference type="SUPFAM" id="SSF53474">
    <property type="entry name" value="alpha/beta-Hydrolases"/>
    <property type="match status" value="1"/>
</dbReference>
<gene>
    <name evidence="2" type="ORF">JE024_02400</name>
</gene>
<sequence length="420" mass="44780">MSNPVVDIWGPVSPEPRTQVASAPEPHDEWPLDGGTAWVYYSPLNRRQLIRPVILSDGFSSGSSELDRLWNGLEENGDYRFISELHACGRDVIILGYHDRTAPIGDNAGTAVDCIRRALAERVGRSKLVVGGFSMGGLVTRYALARMEQDPSLPDHETALHLSYDSPHRGGWLPVSLQAFIHFATDNFGDEPVVGDFIRLFSGLLNSPAAKQMARWYIAKADDTPAAAPERVAFLRELDELGGWPRGVRRIGVANGVGTGTGNGIKAGVTAVRGDGETLQDTWLKTQAEGDQVVARLQKTGGQPTEVRTGGLPEIDGAPGGLFTLPLPTGDPGSFGLAGLLMQALRNTVDEGGVPTSCFIPSVSAVAAAADIDDRTALYTPITPDSSELDAFLCAGRNEAHTTMTEELGAWIVNEIVAGS</sequence>